<dbReference type="OrthoDB" id="229416at2"/>
<name>A0A2S8F872_9BACT</name>
<evidence type="ECO:0000256" key="2">
    <source>
        <dbReference type="ARBA" id="ARBA00023002"/>
    </source>
</evidence>
<proteinExistence type="inferred from homology"/>
<evidence type="ECO:0000259" key="4">
    <source>
        <dbReference type="Pfam" id="PF00171"/>
    </source>
</evidence>
<evidence type="ECO:0000256" key="1">
    <source>
        <dbReference type="ARBA" id="ARBA00009986"/>
    </source>
</evidence>
<dbReference type="Gene3D" id="3.40.309.10">
    <property type="entry name" value="Aldehyde Dehydrogenase, Chain A, domain 2"/>
    <property type="match status" value="1"/>
</dbReference>
<dbReference type="Pfam" id="PF00171">
    <property type="entry name" value="Aldedh"/>
    <property type="match status" value="1"/>
</dbReference>
<evidence type="ECO:0000313" key="6">
    <source>
        <dbReference type="Proteomes" id="UP000239388"/>
    </source>
</evidence>
<dbReference type="EMBL" id="PUIB01000025">
    <property type="protein sequence ID" value="PQO28330.1"/>
    <property type="molecule type" value="Genomic_DNA"/>
</dbReference>
<reference evidence="5 6" key="1">
    <citation type="submission" date="2018-02" db="EMBL/GenBank/DDBJ databases">
        <title>Comparative genomes isolates from brazilian mangrove.</title>
        <authorList>
            <person name="Araujo J.E."/>
            <person name="Taketani R.G."/>
            <person name="Silva M.C.P."/>
            <person name="Loureco M.V."/>
            <person name="Andreote F.D."/>
        </authorList>
    </citation>
    <scope>NUCLEOTIDE SEQUENCE [LARGE SCALE GENOMIC DNA]</scope>
    <source>
        <strain evidence="5 6">NAP PRIS-MGV</strain>
    </source>
</reference>
<dbReference type="GO" id="GO:0016620">
    <property type="term" value="F:oxidoreductase activity, acting on the aldehyde or oxo group of donors, NAD or NADP as acceptor"/>
    <property type="evidence" value="ECO:0007669"/>
    <property type="project" value="InterPro"/>
</dbReference>
<sequence length="480" mass="52373">MLNIPAIRWGKPYDSLEKEDVVHFRTGEPIAQLSQVGGGILKRDMKKAQSARDALLEFSPAEILDKMATAGKLYLEGDLPIGDGSQTPEAFVHAQSASTGLPEHMCRANMQKNAFVMQNMTQILDSLTRGLDLNILARGYGKEPARDVMLSYQAQSPVLGAVLPSNSPGVHTLWLPAVALQLGLVLKPGGKEPWTPYRIFSAMVEAGLPAEAFSLYPGAGGDVGSSLLSSVDRAMVFGGQQTIDQYAGNPKVQPHGPGFSKILLADDVVDDWPQYLDLMVQSVFANSGRSCINASGIWASRHTKEIAQAIAEKIGPTEIKDPTDDEASLAAFTMPGMAPAVWNMIESDLAEEGVTDYTAPYGERLVQMERCDYLKPMVIHAENPEKQVASKEYMFPFVSVVECPQDQMIKKMGYSLICTAITADEKFARELVNATHIDRLNIGPIPTHKVDWLQPHEGNIIEFLFRSRAYQAAPVQVAAT</sequence>
<protein>
    <submittedName>
        <fullName evidence="5">Aldehyde dehydrogenase</fullName>
    </submittedName>
</protein>
<accession>A0A2S8F872</accession>
<gene>
    <name evidence="5" type="ORF">C5Y98_25895</name>
</gene>
<dbReference type="Gene3D" id="3.40.605.10">
    <property type="entry name" value="Aldehyde Dehydrogenase, Chain A, domain 1"/>
    <property type="match status" value="1"/>
</dbReference>
<dbReference type="InterPro" id="IPR016163">
    <property type="entry name" value="Ald_DH_C"/>
</dbReference>
<feature type="domain" description="Aldehyde dehydrogenase" evidence="4">
    <location>
        <begin position="19"/>
        <end position="456"/>
    </location>
</feature>
<dbReference type="InterPro" id="IPR016162">
    <property type="entry name" value="Ald_DH_N"/>
</dbReference>
<dbReference type="InterPro" id="IPR016161">
    <property type="entry name" value="Ald_DH/histidinol_DH"/>
</dbReference>
<dbReference type="Proteomes" id="UP000239388">
    <property type="component" value="Unassembled WGS sequence"/>
</dbReference>
<dbReference type="PANTHER" id="PTHR43720">
    <property type="entry name" value="2-AMINOMUCONIC SEMIALDEHYDE DEHYDROGENASE"/>
    <property type="match status" value="1"/>
</dbReference>
<dbReference type="AlphaFoldDB" id="A0A2S8F872"/>
<dbReference type="InterPro" id="IPR015590">
    <property type="entry name" value="Aldehyde_DH_dom"/>
</dbReference>
<dbReference type="RefSeq" id="WP_105358796.1">
    <property type="nucleotide sequence ID" value="NZ_PUIB01000025.1"/>
</dbReference>
<dbReference type="SUPFAM" id="SSF53720">
    <property type="entry name" value="ALDH-like"/>
    <property type="match status" value="1"/>
</dbReference>
<keyword evidence="2" id="KW-0560">Oxidoreductase</keyword>
<keyword evidence="3" id="KW-0520">NAD</keyword>
<dbReference type="PANTHER" id="PTHR43720:SF2">
    <property type="entry name" value="2-AMINOMUCONIC SEMIALDEHYDE DEHYDROGENASE"/>
    <property type="match status" value="1"/>
</dbReference>
<organism evidence="5 6">
    <name type="scientific">Blastopirellula marina</name>
    <dbReference type="NCBI Taxonomy" id="124"/>
    <lineage>
        <taxon>Bacteria</taxon>
        <taxon>Pseudomonadati</taxon>
        <taxon>Planctomycetota</taxon>
        <taxon>Planctomycetia</taxon>
        <taxon>Pirellulales</taxon>
        <taxon>Pirellulaceae</taxon>
        <taxon>Blastopirellula</taxon>
    </lineage>
</organism>
<comment type="caution">
    <text evidence="5">The sequence shown here is derived from an EMBL/GenBank/DDBJ whole genome shotgun (WGS) entry which is preliminary data.</text>
</comment>
<evidence type="ECO:0000256" key="3">
    <source>
        <dbReference type="ARBA" id="ARBA00023027"/>
    </source>
</evidence>
<comment type="similarity">
    <text evidence="1">Belongs to the aldehyde dehydrogenase family.</text>
</comment>
<evidence type="ECO:0000313" key="5">
    <source>
        <dbReference type="EMBL" id="PQO28330.1"/>
    </source>
</evidence>